<dbReference type="OrthoDB" id="5975154at2759"/>
<dbReference type="RefSeq" id="XP_013392907.1">
    <property type="nucleotide sequence ID" value="XM_013537453.1"/>
</dbReference>
<dbReference type="STRING" id="7574.A0A1S3I3R3"/>
<keyword evidence="7 15" id="KW-0406">Ion transport</keyword>
<comment type="subcellular location">
    <subcellularLocation>
        <location evidence="14">Synaptic cell membrane</location>
        <topology evidence="14">Multi-pass membrane protein</topology>
    </subcellularLocation>
</comment>
<keyword evidence="6" id="KW-0770">Synapse</keyword>
<dbReference type="Gene3D" id="2.70.170.10">
    <property type="entry name" value="Neurotransmitter-gated ion-channel ligand-binding domain"/>
    <property type="match status" value="1"/>
</dbReference>
<keyword evidence="9" id="KW-1015">Disulfide bond</keyword>
<evidence type="ECO:0000259" key="17">
    <source>
        <dbReference type="Pfam" id="PF02932"/>
    </source>
</evidence>
<evidence type="ECO:0000313" key="18">
    <source>
        <dbReference type="Proteomes" id="UP000085678"/>
    </source>
</evidence>
<feature type="transmembrane region" description="Helical" evidence="15">
    <location>
        <begin position="274"/>
        <end position="292"/>
    </location>
</feature>
<dbReference type="GO" id="GO:0045211">
    <property type="term" value="C:postsynaptic membrane"/>
    <property type="evidence" value="ECO:0007669"/>
    <property type="project" value="InterPro"/>
</dbReference>
<reference evidence="19" key="1">
    <citation type="submission" date="2025-08" db="UniProtKB">
        <authorList>
            <consortium name="RefSeq"/>
        </authorList>
    </citation>
    <scope>IDENTIFICATION</scope>
    <source>
        <tissue evidence="19">Gonads</tissue>
    </source>
</reference>
<keyword evidence="3" id="KW-1003">Cell membrane</keyword>
<evidence type="ECO:0000256" key="12">
    <source>
        <dbReference type="ARBA" id="ARBA00023286"/>
    </source>
</evidence>
<evidence type="ECO:0000256" key="11">
    <source>
        <dbReference type="ARBA" id="ARBA00023180"/>
    </source>
</evidence>
<evidence type="ECO:0000256" key="5">
    <source>
        <dbReference type="ARBA" id="ARBA00022989"/>
    </source>
</evidence>
<keyword evidence="15" id="KW-0732">Signal</keyword>
<evidence type="ECO:0000256" key="13">
    <source>
        <dbReference type="ARBA" id="ARBA00023303"/>
    </source>
</evidence>
<dbReference type="Gene3D" id="1.20.58.390">
    <property type="entry name" value="Neurotransmitter-gated ion-channel transmembrane domain"/>
    <property type="match status" value="1"/>
</dbReference>
<keyword evidence="18" id="KW-1185">Reference proteome</keyword>
<feature type="transmembrane region" description="Helical" evidence="15">
    <location>
        <begin position="481"/>
        <end position="503"/>
    </location>
</feature>
<evidence type="ECO:0000256" key="3">
    <source>
        <dbReference type="ARBA" id="ARBA00022475"/>
    </source>
</evidence>
<proteinExistence type="inferred from homology"/>
<dbReference type="FunFam" id="2.70.170.10:FF:000016">
    <property type="entry name" value="Nicotinic acetylcholine receptor subunit"/>
    <property type="match status" value="1"/>
</dbReference>
<evidence type="ECO:0000256" key="15">
    <source>
        <dbReference type="RuleBase" id="RU000687"/>
    </source>
</evidence>
<feature type="domain" description="Neurotransmitter-gated ion-channel ligand-binding" evidence="16">
    <location>
        <begin position="35"/>
        <end position="242"/>
    </location>
</feature>
<dbReference type="InterPro" id="IPR036734">
    <property type="entry name" value="Neur_chan_lig-bd_sf"/>
</dbReference>
<keyword evidence="13 15" id="KW-0407">Ion channel</keyword>
<keyword evidence="2 15" id="KW-0813">Transport</keyword>
<dbReference type="Pfam" id="PF02931">
    <property type="entry name" value="Neur_chan_LBD"/>
    <property type="match status" value="1"/>
</dbReference>
<dbReference type="Proteomes" id="UP000085678">
    <property type="component" value="Unplaced"/>
</dbReference>
<keyword evidence="4 15" id="KW-0812">Transmembrane</keyword>
<keyword evidence="5 15" id="KW-1133">Transmembrane helix</keyword>
<dbReference type="CDD" id="cd19051">
    <property type="entry name" value="LGIC_TM_cation"/>
    <property type="match status" value="1"/>
</dbReference>
<evidence type="ECO:0000256" key="7">
    <source>
        <dbReference type="ARBA" id="ARBA00023065"/>
    </source>
</evidence>
<organism evidence="18 19">
    <name type="scientific">Lingula anatina</name>
    <name type="common">Brachiopod</name>
    <name type="synonym">Lingula unguis</name>
    <dbReference type="NCBI Taxonomy" id="7574"/>
    <lineage>
        <taxon>Eukaryota</taxon>
        <taxon>Metazoa</taxon>
        <taxon>Spiralia</taxon>
        <taxon>Lophotrochozoa</taxon>
        <taxon>Brachiopoda</taxon>
        <taxon>Linguliformea</taxon>
        <taxon>Lingulata</taxon>
        <taxon>Lingulida</taxon>
        <taxon>Linguloidea</taxon>
        <taxon>Lingulidae</taxon>
        <taxon>Lingula</taxon>
    </lineage>
</organism>
<feature type="transmembrane region" description="Helical" evidence="15">
    <location>
        <begin position="304"/>
        <end position="327"/>
    </location>
</feature>
<comment type="similarity">
    <text evidence="1">Belongs to the ligand-gated ion channel (TC 1.A.9) family. Acetylcholine receptor (TC 1.A.9.1) subfamily.</text>
</comment>
<evidence type="ECO:0000256" key="2">
    <source>
        <dbReference type="ARBA" id="ARBA00022448"/>
    </source>
</evidence>
<protein>
    <submittedName>
        <fullName evidence="19">Neuronal acetylcholine receptor subunit beta-3</fullName>
    </submittedName>
</protein>
<dbReference type="GeneID" id="106160762"/>
<feature type="domain" description="Neurotransmitter-gated ion-channel transmembrane" evidence="17">
    <location>
        <begin position="249"/>
        <end position="497"/>
    </location>
</feature>
<evidence type="ECO:0000313" key="19">
    <source>
        <dbReference type="RefSeq" id="XP_013392907.1"/>
    </source>
</evidence>
<dbReference type="PROSITE" id="PS00236">
    <property type="entry name" value="NEUROTR_ION_CHANNEL"/>
    <property type="match status" value="1"/>
</dbReference>
<name>A0A1S3I3R3_LINAN</name>
<dbReference type="InterPro" id="IPR018000">
    <property type="entry name" value="Neurotransmitter_ion_chnl_CS"/>
</dbReference>
<keyword evidence="10 19" id="KW-0675">Receptor</keyword>
<feature type="transmembrane region" description="Helical" evidence="15">
    <location>
        <begin position="242"/>
        <end position="262"/>
    </location>
</feature>
<dbReference type="NCBIfam" id="TIGR00860">
    <property type="entry name" value="LIC"/>
    <property type="match status" value="1"/>
</dbReference>
<dbReference type="InterPro" id="IPR006202">
    <property type="entry name" value="Neur_chan_lig-bd"/>
</dbReference>
<evidence type="ECO:0000259" key="16">
    <source>
        <dbReference type="Pfam" id="PF02931"/>
    </source>
</evidence>
<dbReference type="KEGG" id="lak:106160762"/>
<dbReference type="PRINTS" id="PR00254">
    <property type="entry name" value="NICOTINICR"/>
</dbReference>
<keyword evidence="8 15" id="KW-0472">Membrane</keyword>
<gene>
    <name evidence="19" type="primary">LOC106160762</name>
</gene>
<dbReference type="GO" id="GO:0004888">
    <property type="term" value="F:transmembrane signaling receptor activity"/>
    <property type="evidence" value="ECO:0007669"/>
    <property type="project" value="InterPro"/>
</dbReference>
<dbReference type="SUPFAM" id="SSF63712">
    <property type="entry name" value="Nicotinic receptor ligand binding domain-like"/>
    <property type="match status" value="1"/>
</dbReference>
<dbReference type="PRINTS" id="PR00252">
    <property type="entry name" value="NRIONCHANNEL"/>
</dbReference>
<evidence type="ECO:0000256" key="6">
    <source>
        <dbReference type="ARBA" id="ARBA00023018"/>
    </source>
</evidence>
<dbReference type="InterPro" id="IPR038050">
    <property type="entry name" value="Neuro_actylchol_rec"/>
</dbReference>
<dbReference type="GO" id="GO:0022848">
    <property type="term" value="F:acetylcholine-gated monoatomic cation-selective channel activity"/>
    <property type="evidence" value="ECO:0007669"/>
    <property type="project" value="InterPro"/>
</dbReference>
<feature type="chain" id="PRO_5022252427" evidence="15">
    <location>
        <begin position="28"/>
        <end position="508"/>
    </location>
</feature>
<dbReference type="InParanoid" id="A0A1S3I3R3"/>
<evidence type="ECO:0000256" key="8">
    <source>
        <dbReference type="ARBA" id="ARBA00023136"/>
    </source>
</evidence>
<dbReference type="CDD" id="cd18997">
    <property type="entry name" value="LGIC_ECD_nAChR"/>
    <property type="match status" value="1"/>
</dbReference>
<dbReference type="SUPFAM" id="SSF90112">
    <property type="entry name" value="Neurotransmitter-gated ion-channel transmembrane pore"/>
    <property type="match status" value="1"/>
</dbReference>
<dbReference type="InterPro" id="IPR002394">
    <property type="entry name" value="Nicotinic_acetylcholine_rcpt"/>
</dbReference>
<evidence type="ECO:0000256" key="4">
    <source>
        <dbReference type="ARBA" id="ARBA00022692"/>
    </source>
</evidence>
<dbReference type="PANTHER" id="PTHR18945">
    <property type="entry name" value="NEUROTRANSMITTER GATED ION CHANNEL"/>
    <property type="match status" value="1"/>
</dbReference>
<dbReference type="AlphaFoldDB" id="A0A1S3I3R3"/>
<dbReference type="Pfam" id="PF02932">
    <property type="entry name" value="Neur_chan_memb"/>
    <property type="match status" value="1"/>
</dbReference>
<keyword evidence="12" id="KW-1071">Ligand-gated ion channel</keyword>
<evidence type="ECO:0000256" key="10">
    <source>
        <dbReference type="ARBA" id="ARBA00023170"/>
    </source>
</evidence>
<dbReference type="FunFam" id="1.20.58.390:FF:000043">
    <property type="entry name" value="AcetylCholine Receptor"/>
    <property type="match status" value="1"/>
</dbReference>
<dbReference type="InterPro" id="IPR006029">
    <property type="entry name" value="Neurotrans-gated_channel_TM"/>
</dbReference>
<dbReference type="InterPro" id="IPR036719">
    <property type="entry name" value="Neuro-gated_channel_TM_sf"/>
</dbReference>
<accession>A0A1S3I3R3</accession>
<evidence type="ECO:0000256" key="14">
    <source>
        <dbReference type="ARBA" id="ARBA00034099"/>
    </source>
</evidence>
<evidence type="ECO:0000256" key="9">
    <source>
        <dbReference type="ARBA" id="ARBA00023157"/>
    </source>
</evidence>
<sequence>MCISVHSLSMNKLVVCVLYLWLQGAEANTVRIPDEHRLLEKLMKKYESGARPVINASDSVVIEFGMTLIQIINMDEKHQVMAVNVWLEHGWVDQRIHWNPDEFGGLTMIRIPASRLWLPDIVLYNNADDYTTGYMPANAMVASSGYVFWSPPARLRSSCKVDISLFPFDVQKCALKFGSWSYEKAQVDMNSTRDQAELREYVINGEWELLNASMVRNEVKYPISDISVYPDVTVTFVIRRRVLYYTLHILFPCICLNVLSLLTFCLPPDSGEKITLGITVLLSYSVFMLLVADKMPPTSEFVPIIAIYLTVSMAVTSISCVTTVLVLKIHFASPNPKPVPELAKRLFFSKADCARARETSVCLGSRQQKESDFSFKRRSGKYSADKGGVSSRLLGDPAQKSPIHNGCHIGITTSNNNSAKRLARQESLSDDECIVTRQAKITPGDQMVKYLQGLVKKRELEEKVQVMSREWKLLAAKVDSFLFYFFGGGMVISTLLLLVAVPFSTSYN</sequence>
<evidence type="ECO:0000256" key="1">
    <source>
        <dbReference type="ARBA" id="ARBA00009237"/>
    </source>
</evidence>
<dbReference type="InterPro" id="IPR006201">
    <property type="entry name" value="Neur_channel"/>
</dbReference>
<feature type="signal peptide" evidence="15">
    <location>
        <begin position="1"/>
        <end position="27"/>
    </location>
</feature>
<keyword evidence="11" id="KW-0325">Glycoprotein</keyword>